<dbReference type="EMBL" id="AMYT01000022">
    <property type="protein sequence ID" value="EKU26912.1"/>
    <property type="molecule type" value="Genomic_DNA"/>
</dbReference>
<evidence type="ECO:0000256" key="2">
    <source>
        <dbReference type="SAM" id="MobiDB-lite"/>
    </source>
</evidence>
<dbReference type="Pfam" id="PF06265">
    <property type="entry name" value="YutD-like"/>
    <property type="match status" value="1"/>
</dbReference>
<keyword evidence="1" id="KW-1015">Disulfide bond</keyword>
<dbReference type="OrthoDB" id="1650379at2"/>
<evidence type="ECO:0000313" key="3">
    <source>
        <dbReference type="EMBL" id="EKU26912.1"/>
    </source>
</evidence>
<dbReference type="Gene3D" id="3.50.4.20">
    <property type="match status" value="1"/>
</dbReference>
<dbReference type="InterPro" id="IPR009370">
    <property type="entry name" value="YutD-like"/>
</dbReference>
<dbReference type="AlphaFoldDB" id="K8ZA25"/>
<accession>K8ZA25</accession>
<name>K8ZA25_9ENTE</name>
<reference evidence="3 4" key="1">
    <citation type="journal article" date="2013" name="Genome Announc.">
        <title>Draft Genome Sequence of Catellicoccus marimammalium, a Novel Species Commonly Found in Gull Feces.</title>
        <authorList>
            <person name="Weigand M.R."/>
            <person name="Ryu H."/>
            <person name="Bozcek L."/>
            <person name="Konstantinidis K.T."/>
            <person name="Santo Domingo J.W."/>
        </authorList>
    </citation>
    <scope>NUCLEOTIDE SEQUENCE [LARGE SCALE GENOMIC DNA]</scope>
    <source>
        <strain evidence="3 4">M35/04/3</strain>
    </source>
</reference>
<keyword evidence="4" id="KW-1185">Reference proteome</keyword>
<protein>
    <submittedName>
        <fullName evidence="3">Hypothetical DUF1027 domain-containing protein</fullName>
    </submittedName>
</protein>
<dbReference type="PIRSF" id="PIRSF012565">
    <property type="entry name" value="DUF1027"/>
    <property type="match status" value="1"/>
</dbReference>
<feature type="compositionally biased region" description="Basic residues" evidence="2">
    <location>
        <begin position="136"/>
        <end position="156"/>
    </location>
</feature>
<sequence>MKEEKEPIQEAPLWQLSTVEGKTFVYQEDVVFQLVENYRDAFQLEVFQEKFIDLLLKYDFIVGDWGFEQLRLRGFFYDDVKNTPKEWKISTLEDYLYEYCNFGCPYFVLERLSGEKGRYIPPKKRNHKKQEEKKPNYKNKKKPNPKKRKKRGERNV</sequence>
<dbReference type="RefSeq" id="WP_009492006.1">
    <property type="nucleotide sequence ID" value="NZ_AMYT01000022.1"/>
</dbReference>
<comment type="caution">
    <text evidence="3">The sequence shown here is derived from an EMBL/GenBank/DDBJ whole genome shotgun (WGS) entry which is preliminary data.</text>
</comment>
<dbReference type="STRING" id="1234409.C683_1187"/>
<dbReference type="Proteomes" id="UP000016057">
    <property type="component" value="Unassembled WGS sequence"/>
</dbReference>
<feature type="region of interest" description="Disordered" evidence="2">
    <location>
        <begin position="118"/>
        <end position="156"/>
    </location>
</feature>
<dbReference type="eggNOG" id="COG4470">
    <property type="taxonomic scope" value="Bacteria"/>
</dbReference>
<feature type="disulfide bond" evidence="1">
    <location>
        <begin position="100"/>
        <end position="104"/>
    </location>
</feature>
<evidence type="ECO:0000256" key="1">
    <source>
        <dbReference type="PIRSR" id="PIRSR012565-1"/>
    </source>
</evidence>
<gene>
    <name evidence="3" type="ORF">C683_1187</name>
</gene>
<organism evidence="3 4">
    <name type="scientific">Catellicoccus marimammalium M35/04/3</name>
    <dbReference type="NCBI Taxonomy" id="1234409"/>
    <lineage>
        <taxon>Bacteria</taxon>
        <taxon>Bacillati</taxon>
        <taxon>Bacillota</taxon>
        <taxon>Bacilli</taxon>
        <taxon>Lactobacillales</taxon>
        <taxon>Enterococcaceae</taxon>
        <taxon>Catellicoccus</taxon>
    </lineage>
</organism>
<dbReference type="InterPro" id="IPR038141">
    <property type="entry name" value="YutD-like_sf"/>
</dbReference>
<dbReference type="PATRIC" id="fig|1234409.3.peg.1139"/>
<proteinExistence type="predicted"/>
<evidence type="ECO:0000313" key="4">
    <source>
        <dbReference type="Proteomes" id="UP000016057"/>
    </source>
</evidence>